<evidence type="ECO:0000256" key="5">
    <source>
        <dbReference type="ARBA" id="ARBA00023239"/>
    </source>
</evidence>
<dbReference type="CDD" id="cd06450">
    <property type="entry name" value="DOPA_deC_like"/>
    <property type="match status" value="1"/>
</dbReference>
<evidence type="ECO:0000313" key="8">
    <source>
        <dbReference type="EMBL" id="MEE2525961.1"/>
    </source>
</evidence>
<evidence type="ECO:0000313" key="9">
    <source>
        <dbReference type="Proteomes" id="UP001354971"/>
    </source>
</evidence>
<dbReference type="PANTHER" id="PTHR11999">
    <property type="entry name" value="GROUP II PYRIDOXAL-5-PHOSPHATE DECARBOXYLASE"/>
    <property type="match status" value="1"/>
</dbReference>
<feature type="region of interest" description="Disordered" evidence="7">
    <location>
        <begin position="27"/>
        <end position="46"/>
    </location>
</feature>
<organism evidence="8 9">
    <name type="scientific">Hyphobacterium lacteum</name>
    <dbReference type="NCBI Taxonomy" id="3116575"/>
    <lineage>
        <taxon>Bacteria</taxon>
        <taxon>Pseudomonadati</taxon>
        <taxon>Pseudomonadota</taxon>
        <taxon>Alphaproteobacteria</taxon>
        <taxon>Maricaulales</taxon>
        <taxon>Maricaulaceae</taxon>
        <taxon>Hyphobacterium</taxon>
    </lineage>
</organism>
<keyword evidence="5 6" id="KW-0456">Lyase</keyword>
<dbReference type="GO" id="GO:0008483">
    <property type="term" value="F:transaminase activity"/>
    <property type="evidence" value="ECO:0007669"/>
    <property type="project" value="UniProtKB-KW"/>
</dbReference>
<keyword evidence="8" id="KW-0032">Aminotransferase</keyword>
<dbReference type="RefSeq" id="WP_330198620.1">
    <property type="nucleotide sequence ID" value="NZ_JAZDRP010000003.1"/>
</dbReference>
<evidence type="ECO:0000256" key="2">
    <source>
        <dbReference type="ARBA" id="ARBA00009533"/>
    </source>
</evidence>
<dbReference type="SUPFAM" id="SSF53383">
    <property type="entry name" value="PLP-dependent transferases"/>
    <property type="match status" value="1"/>
</dbReference>
<dbReference type="InterPro" id="IPR010977">
    <property type="entry name" value="Aromatic_deC"/>
</dbReference>
<dbReference type="Pfam" id="PF00282">
    <property type="entry name" value="Pyridoxal_deC"/>
    <property type="match status" value="1"/>
</dbReference>
<accession>A0ABU7LQP8</accession>
<comment type="similarity">
    <text evidence="2 6">Belongs to the group II decarboxylase family.</text>
</comment>
<dbReference type="Gene3D" id="3.90.1150.10">
    <property type="entry name" value="Aspartate Aminotransferase, domain 1"/>
    <property type="match status" value="1"/>
</dbReference>
<dbReference type="InterPro" id="IPR002129">
    <property type="entry name" value="PyrdxlP-dep_de-COase"/>
</dbReference>
<name>A0ABU7LQP8_9PROT</name>
<dbReference type="PRINTS" id="PR00800">
    <property type="entry name" value="YHDCRBOXLASE"/>
</dbReference>
<dbReference type="InterPro" id="IPR015422">
    <property type="entry name" value="PyrdxlP-dep_Trfase_small"/>
</dbReference>
<reference evidence="8 9" key="1">
    <citation type="submission" date="2024-01" db="EMBL/GenBank/DDBJ databases">
        <title>Hyphobacterium bacterium isolated from marine sediment.</title>
        <authorList>
            <person name="Zhao S."/>
        </authorList>
    </citation>
    <scope>NUCLEOTIDE SEQUENCE [LARGE SCALE GENOMIC DNA]</scope>
    <source>
        <strain evidence="9">HN65</strain>
    </source>
</reference>
<comment type="cofactor">
    <cofactor evidence="1 6">
        <name>pyridoxal 5'-phosphate</name>
        <dbReference type="ChEBI" id="CHEBI:597326"/>
    </cofactor>
</comment>
<dbReference type="EMBL" id="JAZDRP010000003">
    <property type="protein sequence ID" value="MEE2525961.1"/>
    <property type="molecule type" value="Genomic_DNA"/>
</dbReference>
<dbReference type="Proteomes" id="UP001354971">
    <property type="component" value="Unassembled WGS sequence"/>
</dbReference>
<dbReference type="PANTHER" id="PTHR11999:SF70">
    <property type="entry name" value="MIP05841P"/>
    <property type="match status" value="1"/>
</dbReference>
<dbReference type="InterPro" id="IPR021115">
    <property type="entry name" value="Pyridoxal-P_BS"/>
</dbReference>
<dbReference type="InterPro" id="IPR015424">
    <property type="entry name" value="PyrdxlP-dep_Trfase"/>
</dbReference>
<protein>
    <submittedName>
        <fullName evidence="8">Aminotransferase class V-fold PLP-dependent enzyme</fullName>
    </submittedName>
</protein>
<keyword evidence="8" id="KW-0808">Transferase</keyword>
<dbReference type="InterPro" id="IPR015421">
    <property type="entry name" value="PyrdxlP-dep_Trfase_major"/>
</dbReference>
<gene>
    <name evidence="8" type="ORF">V0U79_06250</name>
</gene>
<keyword evidence="9" id="KW-1185">Reference proteome</keyword>
<evidence type="ECO:0000256" key="3">
    <source>
        <dbReference type="ARBA" id="ARBA00022793"/>
    </source>
</evidence>
<comment type="caution">
    <text evidence="8">The sequence shown here is derived from an EMBL/GenBank/DDBJ whole genome shotgun (WGS) entry which is preliminary data.</text>
</comment>
<evidence type="ECO:0000256" key="7">
    <source>
        <dbReference type="SAM" id="MobiDB-lite"/>
    </source>
</evidence>
<dbReference type="Gene3D" id="3.40.640.10">
    <property type="entry name" value="Type I PLP-dependent aspartate aminotransferase-like (Major domain)"/>
    <property type="match status" value="1"/>
</dbReference>
<dbReference type="PROSITE" id="PS00392">
    <property type="entry name" value="DDC_GAD_HDC_YDC"/>
    <property type="match status" value="1"/>
</dbReference>
<sequence length="471" mass="52439">MDFEDFRAHAHRFSDWMTDYLETVEDRPVRSQSRPGDLLAQLPASPPDAGEDMSAIFNDFEQKVMPGITHWQHPNFFAYFNGNSSPPSVLAEMLTATLAAQCMLWETSPAANELETRMMEWLREMSGLPENWAGTIQDSASTANLCALIAGLERATEGRVARKGLAGETTPIVYASSEAHSSVEKAARIAGIGSDNVRKMPTDGAFAMDVTALEAAIREDREAGRMPACVIACLGATGLGSVDPIRAIGEVCRRENIFFHIDAAWAGSAMILPEERHWMDGIELADSYVFNPHKWLFTNFDCSAFFMRDPSELISALAISPAYLQSPDGEQMPEYRDWTVSLGRRFRALKLWFVIRSYGADRLRGMVRAHIDMAKWLETEISATPDFEIMAPRRFGLNVFRYNPGGLDDAALDALNTRLVQAMNDSGRLYLTKTLLDGRVVIRFVIGQTYTQQHHVESGWAAIREIAAELA</sequence>
<evidence type="ECO:0000256" key="1">
    <source>
        <dbReference type="ARBA" id="ARBA00001933"/>
    </source>
</evidence>
<keyword evidence="4 6" id="KW-0663">Pyridoxal phosphate</keyword>
<evidence type="ECO:0000256" key="4">
    <source>
        <dbReference type="ARBA" id="ARBA00022898"/>
    </source>
</evidence>
<keyword evidence="3" id="KW-0210">Decarboxylase</keyword>
<dbReference type="Gene3D" id="1.20.1340.10">
    <property type="entry name" value="dopa decarboxylase, N-terminal domain"/>
    <property type="match status" value="1"/>
</dbReference>
<proteinExistence type="inferred from homology"/>
<evidence type="ECO:0000256" key="6">
    <source>
        <dbReference type="RuleBase" id="RU000382"/>
    </source>
</evidence>